<dbReference type="Proteomes" id="UP000825729">
    <property type="component" value="Unassembled WGS sequence"/>
</dbReference>
<evidence type="ECO:0000313" key="2">
    <source>
        <dbReference type="Proteomes" id="UP000825729"/>
    </source>
</evidence>
<dbReference type="EMBL" id="JAINDJ010000007">
    <property type="protein sequence ID" value="KAG9441737.1"/>
    <property type="molecule type" value="Genomic_DNA"/>
</dbReference>
<accession>A0AAV7E1M5</accession>
<comment type="caution">
    <text evidence="1">The sequence shown here is derived from an EMBL/GenBank/DDBJ whole genome shotgun (WGS) entry which is preliminary data.</text>
</comment>
<keyword evidence="2" id="KW-1185">Reference proteome</keyword>
<organism evidence="1 2">
    <name type="scientific">Aristolochia fimbriata</name>
    <name type="common">White veined hardy Dutchman's pipe vine</name>
    <dbReference type="NCBI Taxonomy" id="158543"/>
    <lineage>
        <taxon>Eukaryota</taxon>
        <taxon>Viridiplantae</taxon>
        <taxon>Streptophyta</taxon>
        <taxon>Embryophyta</taxon>
        <taxon>Tracheophyta</taxon>
        <taxon>Spermatophyta</taxon>
        <taxon>Magnoliopsida</taxon>
        <taxon>Magnoliidae</taxon>
        <taxon>Piperales</taxon>
        <taxon>Aristolochiaceae</taxon>
        <taxon>Aristolochia</taxon>
    </lineage>
</organism>
<protein>
    <submittedName>
        <fullName evidence="1">Uncharacterized protein</fullName>
    </submittedName>
</protein>
<gene>
    <name evidence="1" type="ORF">H6P81_017591</name>
</gene>
<reference evidence="1 2" key="1">
    <citation type="submission" date="2021-07" db="EMBL/GenBank/DDBJ databases">
        <title>The Aristolochia fimbriata genome: insights into angiosperm evolution, floral development and chemical biosynthesis.</title>
        <authorList>
            <person name="Jiao Y."/>
        </authorList>
    </citation>
    <scope>NUCLEOTIDE SEQUENCE [LARGE SCALE GENOMIC DNA]</scope>
    <source>
        <strain evidence="1">IBCAS-2021</strain>
        <tissue evidence="1">Leaf</tissue>
    </source>
</reference>
<evidence type="ECO:0000313" key="1">
    <source>
        <dbReference type="EMBL" id="KAG9441737.1"/>
    </source>
</evidence>
<sequence>MGFLKLHPCRIFMFNILIFTYSISTQALKCQFLLVKMINLGSPQESQFATTNLLTLGLRNKNYVMLETNKFYWSFIEGKVQKYLFFKIEVFNPTGLHAELHVESFTRLQGHHIPERGCSRGGNHRWEKLIQPTNAPEKVLYLPSLCEPNLPRHLSIPWQKGPRRSACDLRVSCTKSYPPLH</sequence>
<proteinExistence type="predicted"/>
<dbReference type="AlphaFoldDB" id="A0AAV7E1M5"/>
<name>A0AAV7E1M5_ARIFI</name>